<dbReference type="RefSeq" id="WP_091686285.1">
    <property type="nucleotide sequence ID" value="NZ_BAABFM010000027.1"/>
</dbReference>
<evidence type="ECO:0000313" key="2">
    <source>
        <dbReference type="EMBL" id="SFO21415.1"/>
    </source>
</evidence>
<dbReference type="Pfam" id="PF04025">
    <property type="entry name" value="RemA-like"/>
    <property type="match status" value="1"/>
</dbReference>
<dbReference type="EMBL" id="FOWD01000013">
    <property type="protein sequence ID" value="SFO21415.1"/>
    <property type="molecule type" value="Genomic_DNA"/>
</dbReference>
<organism evidence="2 3">
    <name type="scientific">Anaerocolumna aminovalerica</name>
    <dbReference type="NCBI Taxonomy" id="1527"/>
    <lineage>
        <taxon>Bacteria</taxon>
        <taxon>Bacillati</taxon>
        <taxon>Bacillota</taxon>
        <taxon>Clostridia</taxon>
        <taxon>Lachnospirales</taxon>
        <taxon>Lachnospiraceae</taxon>
        <taxon>Anaerocolumna</taxon>
    </lineage>
</organism>
<evidence type="ECO:0000256" key="1">
    <source>
        <dbReference type="HAMAP-Rule" id="MF_01503"/>
    </source>
</evidence>
<dbReference type="AlphaFoldDB" id="A0A1I5FCD5"/>
<keyword evidence="3" id="KW-1185">Reference proteome</keyword>
<sequence>MSRLINIGFGNVVNSNKIVGIIKPEAAPIKRMVQNAKDAGTAIDATCGRKTKAVIVTDNGHLVLSALLPETIANRVNAKESMDTASLPEE</sequence>
<dbReference type="STRING" id="1527.SAMN04489757_11344"/>
<accession>A0A1I5FCD5</accession>
<dbReference type="PANTHER" id="PTHR38449:SF1">
    <property type="entry name" value="REGULATORY PROTEIN SSL2874-RELATED"/>
    <property type="match status" value="1"/>
</dbReference>
<protein>
    <recommendedName>
        <fullName evidence="1">Putative regulatory protein SAMN04489757_11344</fullName>
    </recommendedName>
</protein>
<dbReference type="Proteomes" id="UP000198806">
    <property type="component" value="Unassembled WGS sequence"/>
</dbReference>
<evidence type="ECO:0000313" key="3">
    <source>
        <dbReference type="Proteomes" id="UP000198806"/>
    </source>
</evidence>
<dbReference type="InterPro" id="IPR007169">
    <property type="entry name" value="RemA-like"/>
</dbReference>
<reference evidence="2 3" key="1">
    <citation type="submission" date="2016-10" db="EMBL/GenBank/DDBJ databases">
        <authorList>
            <person name="de Groot N.N."/>
        </authorList>
    </citation>
    <scope>NUCLEOTIDE SEQUENCE [LARGE SCALE GENOMIC DNA]</scope>
    <source>
        <strain evidence="2 3">DSM 1283</strain>
    </source>
</reference>
<proteinExistence type="inferred from homology"/>
<comment type="similarity">
    <text evidence="1">Belongs to the RemA family.</text>
</comment>
<gene>
    <name evidence="2" type="ORF">SAMN04489757_11344</name>
</gene>
<dbReference type="HAMAP" id="MF_01503">
    <property type="entry name" value="RemA"/>
    <property type="match status" value="1"/>
</dbReference>
<dbReference type="NCBIfam" id="NF003315">
    <property type="entry name" value="PRK04323.1"/>
    <property type="match status" value="1"/>
</dbReference>
<dbReference type="OrthoDB" id="5432174at2"/>
<dbReference type="PANTHER" id="PTHR38449">
    <property type="entry name" value="REGULATORY PROTEIN TM_1690-RELATED"/>
    <property type="match status" value="1"/>
</dbReference>
<name>A0A1I5FCD5_9FIRM</name>